<protein>
    <submittedName>
        <fullName evidence="1">Uncharacterized protein</fullName>
    </submittedName>
</protein>
<keyword evidence="2" id="KW-1185">Reference proteome</keyword>
<dbReference type="HOGENOM" id="CLU_2502466_0_0_1"/>
<dbReference type="Proteomes" id="UP000026915">
    <property type="component" value="Chromosome 4"/>
</dbReference>
<dbReference type="Gramene" id="EOY04248">
    <property type="protein sequence ID" value="EOY04248"/>
    <property type="gene ID" value="TCM_019505"/>
</dbReference>
<gene>
    <name evidence="1" type="ORF">TCM_019505</name>
</gene>
<dbReference type="InParanoid" id="A0A061EHZ8"/>
<sequence length="86" mass="9755">MDGFGLPVVQLKANRLESENCWCHDESSSDICGQCLIEMRSPSCHNHDTETKVRCHVGTCDTIGECCFFTQRIVSRLGYRLRLGFL</sequence>
<accession>A0A061EHZ8</accession>
<reference evidence="1 2" key="1">
    <citation type="journal article" date="2013" name="Genome Biol.">
        <title>The genome sequence of the most widely cultivated cacao type and its use to identify candidate genes regulating pod color.</title>
        <authorList>
            <person name="Motamayor J.C."/>
            <person name="Mockaitis K."/>
            <person name="Schmutz J."/>
            <person name="Haiminen N."/>
            <person name="Iii D.L."/>
            <person name="Cornejo O."/>
            <person name="Findley S.D."/>
            <person name="Zheng P."/>
            <person name="Utro F."/>
            <person name="Royaert S."/>
            <person name="Saski C."/>
            <person name="Jenkins J."/>
            <person name="Podicheti R."/>
            <person name="Zhao M."/>
            <person name="Scheffler B.E."/>
            <person name="Stack J.C."/>
            <person name="Feltus F.A."/>
            <person name="Mustiga G.M."/>
            <person name="Amores F."/>
            <person name="Phillips W."/>
            <person name="Marelli J.P."/>
            <person name="May G.D."/>
            <person name="Shapiro H."/>
            <person name="Ma J."/>
            <person name="Bustamante C.D."/>
            <person name="Schnell R.J."/>
            <person name="Main D."/>
            <person name="Gilbert D."/>
            <person name="Parida L."/>
            <person name="Kuhn D.N."/>
        </authorList>
    </citation>
    <scope>NUCLEOTIDE SEQUENCE [LARGE SCALE GENOMIC DNA]</scope>
    <source>
        <strain evidence="2">cv. Matina 1-6</strain>
    </source>
</reference>
<evidence type="ECO:0000313" key="2">
    <source>
        <dbReference type="Proteomes" id="UP000026915"/>
    </source>
</evidence>
<organism evidence="1 2">
    <name type="scientific">Theobroma cacao</name>
    <name type="common">Cacao</name>
    <name type="synonym">Cocoa</name>
    <dbReference type="NCBI Taxonomy" id="3641"/>
    <lineage>
        <taxon>Eukaryota</taxon>
        <taxon>Viridiplantae</taxon>
        <taxon>Streptophyta</taxon>
        <taxon>Embryophyta</taxon>
        <taxon>Tracheophyta</taxon>
        <taxon>Spermatophyta</taxon>
        <taxon>Magnoliopsida</taxon>
        <taxon>eudicotyledons</taxon>
        <taxon>Gunneridae</taxon>
        <taxon>Pentapetalae</taxon>
        <taxon>rosids</taxon>
        <taxon>malvids</taxon>
        <taxon>Malvales</taxon>
        <taxon>Malvaceae</taxon>
        <taxon>Byttnerioideae</taxon>
        <taxon>Theobroma</taxon>
    </lineage>
</organism>
<name>A0A061EHZ8_THECC</name>
<evidence type="ECO:0000313" key="1">
    <source>
        <dbReference type="EMBL" id="EOY04248.1"/>
    </source>
</evidence>
<dbReference type="AlphaFoldDB" id="A0A061EHZ8"/>
<proteinExistence type="predicted"/>
<dbReference type="EMBL" id="CM001882">
    <property type="protein sequence ID" value="EOY04248.1"/>
    <property type="molecule type" value="Genomic_DNA"/>
</dbReference>